<dbReference type="PANTHER" id="PTHR48022:SF59">
    <property type="entry name" value="MAJOR FACILITATOR SUPERFAMILY (MFS) PROFILE DOMAIN-CONTAINING PROTEIN"/>
    <property type="match status" value="1"/>
</dbReference>
<feature type="transmembrane region" description="Helical" evidence="7">
    <location>
        <begin position="263"/>
        <end position="287"/>
    </location>
</feature>
<evidence type="ECO:0000256" key="5">
    <source>
        <dbReference type="ARBA" id="ARBA00023136"/>
    </source>
</evidence>
<accession>M7T169</accession>
<dbReference type="PROSITE" id="PS50850">
    <property type="entry name" value="MFS"/>
    <property type="match status" value="1"/>
</dbReference>
<dbReference type="eggNOG" id="KOG0254">
    <property type="taxonomic scope" value="Eukaryota"/>
</dbReference>
<dbReference type="Pfam" id="PF00083">
    <property type="entry name" value="Sugar_tr"/>
    <property type="match status" value="1"/>
</dbReference>
<dbReference type="InterPro" id="IPR005828">
    <property type="entry name" value="MFS_sugar_transport-like"/>
</dbReference>
<keyword evidence="5 7" id="KW-0472">Membrane</keyword>
<dbReference type="HOGENOM" id="CLU_001265_30_12_1"/>
<sequence>MGIGVTTILPSIYLSEIAPSSIRGLVTLQYACCQQLGVVFGFFFFNYGITKSFAGSDLQWQLPTALQGIPAVIWGLGSFYTPESPRFLMTKGKRSDALAVLSRFRGLPEDHQYVQDEFRGIQMQIDHEAEVVAGASLIDVVKETFGPVTNSRRFFLMFLAHLFSQWSGANAITQYSPTIFGYLGIEGDQSKFLATGIYAVVKFVSTLLFAIFVIDFIGRRRSLMTGIILQILTLAYVGAYLGVTNGRTAASIEADPAAYRASQAAIAAIYLHAIAWSVDWFSIPYLVSSEVFPIRIRSPNVSALMAFHWAFYFGCSRAMPSLLAATARYGAFAFFASVCCLSLVYVFFAMPETAGRSLESMDSLFERPWYTVWKVAYPKPRDLVQGHQHDNGDEDDEEDVDIKPRVSYKS</sequence>
<dbReference type="InterPro" id="IPR036259">
    <property type="entry name" value="MFS_trans_sf"/>
</dbReference>
<dbReference type="InterPro" id="IPR005829">
    <property type="entry name" value="Sugar_transporter_CS"/>
</dbReference>
<evidence type="ECO:0000256" key="7">
    <source>
        <dbReference type="SAM" id="Phobius"/>
    </source>
</evidence>
<evidence type="ECO:0000313" key="10">
    <source>
        <dbReference type="Proteomes" id="UP000012174"/>
    </source>
</evidence>
<dbReference type="AlphaFoldDB" id="M7T169"/>
<evidence type="ECO:0000256" key="2">
    <source>
        <dbReference type="ARBA" id="ARBA00010992"/>
    </source>
</evidence>
<comment type="similarity">
    <text evidence="2">Belongs to the major facilitator superfamily. Sugar transporter (TC 2.A.1.1) family.</text>
</comment>
<evidence type="ECO:0000259" key="8">
    <source>
        <dbReference type="PROSITE" id="PS50850"/>
    </source>
</evidence>
<feature type="region of interest" description="Disordered" evidence="6">
    <location>
        <begin position="383"/>
        <end position="410"/>
    </location>
</feature>
<evidence type="ECO:0000256" key="1">
    <source>
        <dbReference type="ARBA" id="ARBA00004141"/>
    </source>
</evidence>
<evidence type="ECO:0000256" key="6">
    <source>
        <dbReference type="SAM" id="MobiDB-lite"/>
    </source>
</evidence>
<keyword evidence="10" id="KW-1185">Reference proteome</keyword>
<dbReference type="KEGG" id="ela:UCREL1_9489"/>
<dbReference type="GO" id="GO:0016020">
    <property type="term" value="C:membrane"/>
    <property type="evidence" value="ECO:0007669"/>
    <property type="project" value="UniProtKB-SubCell"/>
</dbReference>
<evidence type="ECO:0000256" key="3">
    <source>
        <dbReference type="ARBA" id="ARBA00022692"/>
    </source>
</evidence>
<feature type="domain" description="Major facilitator superfamily (MFS) profile" evidence="8">
    <location>
        <begin position="1"/>
        <end position="354"/>
    </location>
</feature>
<dbReference type="PROSITE" id="PS00216">
    <property type="entry name" value="SUGAR_TRANSPORT_1"/>
    <property type="match status" value="1"/>
</dbReference>
<dbReference type="OMA" id="ERPWYTV"/>
<dbReference type="InterPro" id="IPR020846">
    <property type="entry name" value="MFS_dom"/>
</dbReference>
<feature type="transmembrane region" description="Helical" evidence="7">
    <location>
        <begin position="192"/>
        <end position="216"/>
    </location>
</feature>
<reference evidence="10" key="1">
    <citation type="journal article" date="2013" name="Genome Announc.">
        <title>Draft genome sequence of the grapevine dieback fungus Eutypa lata UCR-EL1.</title>
        <authorList>
            <person name="Blanco-Ulate B."/>
            <person name="Rolshausen P.E."/>
            <person name="Cantu D."/>
        </authorList>
    </citation>
    <scope>NUCLEOTIDE SEQUENCE [LARGE SCALE GENOMIC DNA]</scope>
    <source>
        <strain evidence="10">UCR-EL1</strain>
    </source>
</reference>
<dbReference type="EMBL" id="KB707206">
    <property type="protein sequence ID" value="EMR63561.1"/>
    <property type="molecule type" value="Genomic_DNA"/>
</dbReference>
<gene>
    <name evidence="9" type="ORF">UCREL1_9489</name>
</gene>
<name>M7T169_EUTLA</name>
<feature type="transmembrane region" description="Helical" evidence="7">
    <location>
        <begin position="223"/>
        <end position="243"/>
    </location>
</feature>
<dbReference type="Proteomes" id="UP000012174">
    <property type="component" value="Unassembled WGS sequence"/>
</dbReference>
<dbReference type="PANTHER" id="PTHR48022">
    <property type="entry name" value="PLASTIDIC GLUCOSE TRANSPORTER 4"/>
    <property type="match status" value="1"/>
</dbReference>
<keyword evidence="3 7" id="KW-0812">Transmembrane</keyword>
<comment type="subcellular location">
    <subcellularLocation>
        <location evidence="1">Membrane</location>
        <topology evidence="1">Multi-pass membrane protein</topology>
    </subcellularLocation>
</comment>
<dbReference type="GO" id="GO:0005351">
    <property type="term" value="F:carbohydrate:proton symporter activity"/>
    <property type="evidence" value="ECO:0007669"/>
    <property type="project" value="TreeGrafter"/>
</dbReference>
<evidence type="ECO:0000256" key="4">
    <source>
        <dbReference type="ARBA" id="ARBA00022989"/>
    </source>
</evidence>
<organism evidence="9 10">
    <name type="scientific">Eutypa lata (strain UCR-EL1)</name>
    <name type="common">Grapevine dieback disease fungus</name>
    <name type="synonym">Eutypa armeniacae</name>
    <dbReference type="NCBI Taxonomy" id="1287681"/>
    <lineage>
        <taxon>Eukaryota</taxon>
        <taxon>Fungi</taxon>
        <taxon>Dikarya</taxon>
        <taxon>Ascomycota</taxon>
        <taxon>Pezizomycotina</taxon>
        <taxon>Sordariomycetes</taxon>
        <taxon>Xylariomycetidae</taxon>
        <taxon>Xylariales</taxon>
        <taxon>Diatrypaceae</taxon>
        <taxon>Eutypa</taxon>
    </lineage>
</organism>
<protein>
    <submittedName>
        <fullName evidence="9">Putative quinate permease protein</fullName>
    </submittedName>
</protein>
<feature type="transmembrane region" description="Helical" evidence="7">
    <location>
        <begin position="331"/>
        <end position="350"/>
    </location>
</feature>
<proteinExistence type="inferred from homology"/>
<evidence type="ECO:0000313" key="9">
    <source>
        <dbReference type="EMBL" id="EMR63561.1"/>
    </source>
</evidence>
<dbReference type="OrthoDB" id="5296287at2759"/>
<dbReference type="SUPFAM" id="SSF103473">
    <property type="entry name" value="MFS general substrate transporter"/>
    <property type="match status" value="1"/>
</dbReference>
<keyword evidence="4 7" id="KW-1133">Transmembrane helix</keyword>
<dbReference type="InterPro" id="IPR050360">
    <property type="entry name" value="MFS_Sugar_Transporters"/>
</dbReference>
<dbReference type="Gene3D" id="1.20.1250.20">
    <property type="entry name" value="MFS general substrate transporter like domains"/>
    <property type="match status" value="1"/>
</dbReference>